<feature type="region of interest" description="Disordered" evidence="1">
    <location>
        <begin position="277"/>
        <end position="395"/>
    </location>
</feature>
<feature type="region of interest" description="Disordered" evidence="1">
    <location>
        <begin position="176"/>
        <end position="265"/>
    </location>
</feature>
<organism evidence="2 3">
    <name type="scientific">Sporothrix epigloea</name>
    <dbReference type="NCBI Taxonomy" id="1892477"/>
    <lineage>
        <taxon>Eukaryota</taxon>
        <taxon>Fungi</taxon>
        <taxon>Dikarya</taxon>
        <taxon>Ascomycota</taxon>
        <taxon>Pezizomycotina</taxon>
        <taxon>Sordariomycetes</taxon>
        <taxon>Sordariomycetidae</taxon>
        <taxon>Ophiostomatales</taxon>
        <taxon>Ophiostomataceae</taxon>
        <taxon>Sporothrix</taxon>
    </lineage>
</organism>
<protein>
    <submittedName>
        <fullName evidence="2">Uncharacterized protein</fullName>
    </submittedName>
</protein>
<reference evidence="2 3" key="1">
    <citation type="submission" date="2024-01" db="EMBL/GenBank/DDBJ databases">
        <authorList>
            <person name="Allen C."/>
            <person name="Tagirdzhanova G."/>
        </authorList>
    </citation>
    <scope>NUCLEOTIDE SEQUENCE [LARGE SCALE GENOMIC DNA]</scope>
    <source>
        <strain evidence="2 3">CBS 119000</strain>
    </source>
</reference>
<dbReference type="PANTHER" id="PTHR40625">
    <property type="entry name" value="GTP-BINDING PROTEIN ESDC-RELATED"/>
    <property type="match status" value="1"/>
</dbReference>
<sequence length="592" mass="63858">MDTSDESLRGGGSLSGSTDPTTTLYTFMLTTDPSVNMVRLLGSWDNFARPYAMERDSRRDRGQWRGCHTFENIICDGDGDSCPQSQSLAPRSGGLKMGRTYYYYYEVDGLLETHDPALPSTTTCPYLPGQRVNCLWVPTERPSPVSSDSDFPCSDYRTMDPADRYLTPRPAIALPSAVRAPESSPLKSPSQLLPPRPESARPRSPAAAPSAWSPRRLFFRRTSPGHERSRPAIVTPAPATAQSKKPAPRSSSIDSHCEDRRPRIPRLATSASCSSFLSFSSSASPACRPRTSRPRTSQTPAAGPSSQGTRSREISPDSLRRFLVDEMPPPTGSSLLPSRPGSQDGNAVAGRLFLDDDDDDEHNFATSTTSETAPITILSPPPCQARGITPPRPHPIRVSTGMDPGALPRAPTRVPPAIPTPTAACAGPAQATDWLNPVQDTRPVFFPPSPKYSPRLSLSLERLPPVLPPSPMSFSAPFMPPASSKWPITASRATSVTNSHKDFSAPAAIVAAPLTIELPSPRLLPQRDAESKKTPTLHFRRRNRRHHLASAALAGSPTTVVVPGSESISAGRSSGLDDLIDKLGWMATAIHC</sequence>
<dbReference type="Proteomes" id="UP001642502">
    <property type="component" value="Unassembled WGS sequence"/>
</dbReference>
<feature type="compositionally biased region" description="Polar residues" evidence="1">
    <location>
        <begin position="364"/>
        <end position="373"/>
    </location>
</feature>
<evidence type="ECO:0000256" key="1">
    <source>
        <dbReference type="SAM" id="MobiDB-lite"/>
    </source>
</evidence>
<evidence type="ECO:0000313" key="2">
    <source>
        <dbReference type="EMBL" id="CAK7268485.1"/>
    </source>
</evidence>
<feature type="compositionally biased region" description="Low complexity" evidence="1">
    <location>
        <begin position="277"/>
        <end position="300"/>
    </location>
</feature>
<proteinExistence type="predicted"/>
<feature type="compositionally biased region" description="Polar residues" evidence="1">
    <location>
        <begin position="332"/>
        <end position="345"/>
    </location>
</feature>
<name>A0ABP0DJR0_9PEZI</name>
<feature type="compositionally biased region" description="Low complexity" evidence="1">
    <location>
        <begin position="202"/>
        <end position="216"/>
    </location>
</feature>
<comment type="caution">
    <text evidence="2">The sequence shown here is derived from an EMBL/GenBank/DDBJ whole genome shotgun (WGS) entry which is preliminary data.</text>
</comment>
<evidence type="ECO:0000313" key="3">
    <source>
        <dbReference type="Proteomes" id="UP001642502"/>
    </source>
</evidence>
<feature type="compositionally biased region" description="Low complexity" evidence="1">
    <location>
        <begin position="181"/>
        <end position="191"/>
    </location>
</feature>
<accession>A0ABP0DJR0</accession>
<dbReference type="EMBL" id="CAWUON010000037">
    <property type="protein sequence ID" value="CAK7268485.1"/>
    <property type="molecule type" value="Genomic_DNA"/>
</dbReference>
<gene>
    <name evidence="2" type="ORF">SEPCBS119000_003086</name>
</gene>
<dbReference type="PANTHER" id="PTHR40625:SF1">
    <property type="entry name" value="AMP-ACTIVATED PROTEIN KINASE GLYCOGEN-BINDING DOMAIN-CONTAINING PROTEIN"/>
    <property type="match status" value="1"/>
</dbReference>
<feature type="compositionally biased region" description="Basic and acidic residues" evidence="1">
    <location>
        <begin position="310"/>
        <end position="324"/>
    </location>
</feature>
<keyword evidence="3" id="KW-1185">Reference proteome</keyword>